<dbReference type="Proteomes" id="UP000005388">
    <property type="component" value="Unassembled WGS sequence"/>
</dbReference>
<feature type="transmembrane region" description="Helical" evidence="1">
    <location>
        <begin position="91"/>
        <end position="108"/>
    </location>
</feature>
<organism evidence="2 3">
    <name type="scientific">Streptococcus urinalis 2285-97</name>
    <dbReference type="NCBI Taxonomy" id="764291"/>
    <lineage>
        <taxon>Bacteria</taxon>
        <taxon>Bacillati</taxon>
        <taxon>Bacillota</taxon>
        <taxon>Bacilli</taxon>
        <taxon>Lactobacillales</taxon>
        <taxon>Streptococcaceae</taxon>
        <taxon>Streptococcus</taxon>
    </lineage>
</organism>
<evidence type="ECO:0000256" key="1">
    <source>
        <dbReference type="SAM" id="Phobius"/>
    </source>
</evidence>
<dbReference type="PANTHER" id="PTHR38446:SF1">
    <property type="entry name" value="BLL0914 PROTEIN"/>
    <property type="match status" value="1"/>
</dbReference>
<dbReference type="AlphaFoldDB" id="G5KGN9"/>
<sequence>MTSIIIIGKERRVLMSFITIVLVLLVALEFIYIMYLETIATSSEKTSQIFGMSKEELQRESVQNLFKNQGIYNLLFALGLLYGLMTNHSDIIIMLLIGIILVAIYGAITVNKKIVIQQAGLAVLALISFFF</sequence>
<dbReference type="PANTHER" id="PTHR38446">
    <property type="entry name" value="BLL0914 PROTEIN"/>
    <property type="match status" value="1"/>
</dbReference>
<evidence type="ECO:0008006" key="4">
    <source>
        <dbReference type="Google" id="ProtNLM"/>
    </source>
</evidence>
<dbReference type="Pfam" id="PF06993">
    <property type="entry name" value="DUF1304"/>
    <property type="match status" value="1"/>
</dbReference>
<accession>G5KGN9</accession>
<dbReference type="InterPro" id="IPR009732">
    <property type="entry name" value="DUF1304"/>
</dbReference>
<keyword evidence="1" id="KW-0812">Transmembrane</keyword>
<keyword evidence="1" id="KW-0472">Membrane</keyword>
<dbReference type="STRING" id="764291.STRUR_0061"/>
<evidence type="ECO:0000313" key="3">
    <source>
        <dbReference type="Proteomes" id="UP000005388"/>
    </source>
</evidence>
<proteinExistence type="predicted"/>
<name>G5KGN9_9STRE</name>
<keyword evidence="3" id="KW-1185">Reference proteome</keyword>
<reference evidence="2 3" key="1">
    <citation type="journal article" date="2014" name="Int. J. Syst. Evol. Microbiol.">
        <title>Phylogenomics and the dynamic genome evolution of the genus Streptococcus.</title>
        <authorList>
            <consortium name="The Broad Institute Genome Sequencing Platform"/>
            <person name="Richards V.P."/>
            <person name="Palmer S.R."/>
            <person name="Pavinski Bitar P.D."/>
            <person name="Qin X."/>
            <person name="Weinstock G.M."/>
            <person name="Highlander S.K."/>
            <person name="Town C.D."/>
            <person name="Burne R.A."/>
            <person name="Stanhope M.J."/>
        </authorList>
    </citation>
    <scope>NUCLEOTIDE SEQUENCE [LARGE SCALE GENOMIC DNA]</scope>
    <source>
        <strain evidence="2 3">2285-97</strain>
    </source>
</reference>
<keyword evidence="1" id="KW-1133">Transmembrane helix</keyword>
<dbReference type="EMBL" id="AEUZ02000001">
    <property type="protein sequence ID" value="EHJ57352.1"/>
    <property type="molecule type" value="Genomic_DNA"/>
</dbReference>
<gene>
    <name evidence="2" type="ORF">STRUR_0061</name>
</gene>
<dbReference type="eggNOG" id="COG3759">
    <property type="taxonomic scope" value="Bacteria"/>
</dbReference>
<evidence type="ECO:0000313" key="2">
    <source>
        <dbReference type="EMBL" id="EHJ57352.1"/>
    </source>
</evidence>
<protein>
    <recommendedName>
        <fullName evidence="4">DUF1304 domain-containing protein</fullName>
    </recommendedName>
</protein>
<feature type="transmembrane region" description="Helical" evidence="1">
    <location>
        <begin position="12"/>
        <end position="35"/>
    </location>
</feature>
<comment type="caution">
    <text evidence="2">The sequence shown here is derived from an EMBL/GenBank/DDBJ whole genome shotgun (WGS) entry which is preliminary data.</text>
</comment>